<evidence type="ECO:0000256" key="13">
    <source>
        <dbReference type="PIRSR" id="PIRSR605792-51"/>
    </source>
</evidence>
<feature type="compositionally biased region" description="Low complexity" evidence="16">
    <location>
        <begin position="179"/>
        <end position="191"/>
    </location>
</feature>
<dbReference type="GO" id="GO:0005788">
    <property type="term" value="C:endoplasmic reticulum lumen"/>
    <property type="evidence" value="ECO:0007669"/>
    <property type="project" value="UniProtKB-SubCell"/>
</dbReference>
<evidence type="ECO:0000256" key="8">
    <source>
        <dbReference type="ARBA" id="ARBA00022824"/>
    </source>
</evidence>
<accession>A0A4Y9Z6R8</accession>
<dbReference type="FunFam" id="3.40.30.10:FF:000017">
    <property type="entry name" value="Protein disulfide-isomerase A4"/>
    <property type="match status" value="1"/>
</dbReference>
<evidence type="ECO:0000256" key="5">
    <source>
        <dbReference type="ARBA" id="ARBA00012723"/>
    </source>
</evidence>
<dbReference type="Gene3D" id="3.40.30.10">
    <property type="entry name" value="Glutaredoxin"/>
    <property type="match status" value="4"/>
</dbReference>
<keyword evidence="11 13" id="KW-0676">Redox-active center</keyword>
<dbReference type="PROSITE" id="PS00194">
    <property type="entry name" value="THIOREDOXIN_1"/>
    <property type="match status" value="2"/>
</dbReference>
<feature type="domain" description="Thioredoxin" evidence="17">
    <location>
        <begin position="605"/>
        <end position="736"/>
    </location>
</feature>
<dbReference type="FunFam" id="3.40.30.10:FF:000139">
    <property type="entry name" value="Protein disulfide-isomerase"/>
    <property type="match status" value="1"/>
</dbReference>
<evidence type="ECO:0000256" key="6">
    <source>
        <dbReference type="ARBA" id="ARBA00022729"/>
    </source>
</evidence>
<feature type="compositionally biased region" description="Pro residues" evidence="16">
    <location>
        <begin position="111"/>
        <end position="124"/>
    </location>
</feature>
<dbReference type="CDD" id="cd02982">
    <property type="entry name" value="PDI_b'_family"/>
    <property type="match status" value="1"/>
</dbReference>
<feature type="disulfide bond" description="Redox-active" evidence="13">
    <location>
        <begin position="317"/>
        <end position="320"/>
    </location>
</feature>
<dbReference type="STRING" id="205917.A0A4Y9Z6R8"/>
<organism evidence="18 19">
    <name type="scientific">Dentipellis fragilis</name>
    <dbReference type="NCBI Taxonomy" id="205917"/>
    <lineage>
        <taxon>Eukaryota</taxon>
        <taxon>Fungi</taxon>
        <taxon>Dikarya</taxon>
        <taxon>Basidiomycota</taxon>
        <taxon>Agaricomycotina</taxon>
        <taxon>Agaricomycetes</taxon>
        <taxon>Russulales</taxon>
        <taxon>Hericiaceae</taxon>
        <taxon>Dentipellis</taxon>
    </lineage>
</organism>
<dbReference type="Pfam" id="PF00085">
    <property type="entry name" value="Thioredoxin"/>
    <property type="match status" value="2"/>
</dbReference>
<dbReference type="InterPro" id="IPR017937">
    <property type="entry name" value="Thioredoxin_CS"/>
</dbReference>
<dbReference type="CDD" id="cd02961">
    <property type="entry name" value="PDI_a_family"/>
    <property type="match status" value="1"/>
</dbReference>
<dbReference type="InterPro" id="IPR005792">
    <property type="entry name" value="Prot_disulphide_isomerase"/>
</dbReference>
<evidence type="ECO:0000256" key="11">
    <source>
        <dbReference type="ARBA" id="ARBA00023284"/>
    </source>
</evidence>
<keyword evidence="8" id="KW-0256">Endoplasmic reticulum</keyword>
<evidence type="ECO:0000313" key="18">
    <source>
        <dbReference type="EMBL" id="TFY70164.1"/>
    </source>
</evidence>
<name>A0A4Y9Z6R8_9AGAM</name>
<evidence type="ECO:0000256" key="16">
    <source>
        <dbReference type="SAM" id="MobiDB-lite"/>
    </source>
</evidence>
<dbReference type="GO" id="GO:0003756">
    <property type="term" value="F:protein disulfide isomerase activity"/>
    <property type="evidence" value="ECO:0007669"/>
    <property type="project" value="UniProtKB-EC"/>
</dbReference>
<keyword evidence="7" id="KW-0677">Repeat</keyword>
<dbReference type="Proteomes" id="UP000298327">
    <property type="component" value="Unassembled WGS sequence"/>
</dbReference>
<evidence type="ECO:0000259" key="17">
    <source>
        <dbReference type="PROSITE" id="PS51352"/>
    </source>
</evidence>
<sequence>PPSAPSLPSRAPPRVPTSHAPPPPRRPAPPPRPSSPPQSPHARQPPAIPPRTGSPPSRPQSGSTHGRPPSIPPRHSAHPPAPPHRKPPGAPALPGRAPPPPPPRLTSSAPSVPPRAAPAPPARRPPVNGAAPSPPQPPPPPPVRVRAASETESSVPTPPAVPTGSPARRSLMPPPGPPTLRSRTSSASAAPPTLPPGRHAPTAPNGVSNAGIHRKIPSPPPNAGPHIFPTDCPPPRPFEQRTKQYGARALLSFHSPPSTKSSRMRFSSLLSPASALLLASYVLAEGPSDVIDLTPANFEDIVKPEPLILVEFFAPWCGHCKALAPHYEEAATALKEKNIKIAKVNCVDEANLCQDHGVQGYPTLKVFRNGEPTDYAGPRKADGIVSYMVKQSLPAVSEVTAANQDEFKTADKIVAVAYLSSSTQAPAAAFSDVANKHRDDYLFGLTTDEAAVAAAGVTPPAIVLYRAFDEPSTVYPYPVPSATLEDLEQWIQELSIPILDEVNAENYGTYAHSGKPLAYLFLDPSDTKKDDYLKVVSPIAASHKGHINFVWIDAIKFGDHAKALNLNEPKWPGFVIQDLAKQLKYPLDQDTAITTESVKDWVDSFVAGKLQPQLKSQPIPETQDEPVYTLVGKQFEEVVFDDSKDVFVEFYASWCGHCKRLKPIWDTLGERYADIKDRVVIAKMEATENDLPASVPFRVSGFPTIKFKPAGSRDFLDYDGDRSLESLVAFVEENAKNSLEPKNETVPPQNVDQQHHDEL</sequence>
<dbReference type="NCBIfam" id="TIGR01130">
    <property type="entry name" value="ER_PDI_fam"/>
    <property type="match status" value="1"/>
</dbReference>
<dbReference type="InterPro" id="IPR036249">
    <property type="entry name" value="Thioredoxin-like_sf"/>
</dbReference>
<reference evidence="18 19" key="1">
    <citation type="submission" date="2019-02" db="EMBL/GenBank/DDBJ databases">
        <title>Genome sequencing of the rare red list fungi Dentipellis fragilis.</title>
        <authorList>
            <person name="Buettner E."/>
            <person name="Kellner H."/>
        </authorList>
    </citation>
    <scope>NUCLEOTIDE SEQUENCE [LARGE SCALE GENOMIC DNA]</scope>
    <source>
        <strain evidence="18 19">DSM 105465</strain>
    </source>
</reference>
<dbReference type="GO" id="GO:0034976">
    <property type="term" value="P:response to endoplasmic reticulum stress"/>
    <property type="evidence" value="ECO:0007669"/>
    <property type="project" value="TreeGrafter"/>
</dbReference>
<dbReference type="PANTHER" id="PTHR18929:SF132">
    <property type="entry name" value="PROTEIN DISULFIDE-ISOMERASE A3"/>
    <property type="match status" value="1"/>
</dbReference>
<dbReference type="AlphaFoldDB" id="A0A4Y9Z6R8"/>
<evidence type="ECO:0000256" key="1">
    <source>
        <dbReference type="ARBA" id="ARBA00001182"/>
    </source>
</evidence>
<keyword evidence="19" id="KW-1185">Reference proteome</keyword>
<comment type="function">
    <text evidence="2">Participates in the folding of proteins containing disulfide bonds, may be involved in glycosylation, prolyl hydroxylation and triglyceride transfer.</text>
</comment>
<dbReference type="InterPro" id="IPR005788">
    <property type="entry name" value="PDI_thioredoxin-like_dom"/>
</dbReference>
<feature type="compositionally biased region" description="Pro residues" evidence="16">
    <location>
        <begin position="1"/>
        <end position="39"/>
    </location>
</feature>
<dbReference type="GO" id="GO:0006457">
    <property type="term" value="P:protein folding"/>
    <property type="evidence" value="ECO:0007669"/>
    <property type="project" value="TreeGrafter"/>
</dbReference>
<dbReference type="OrthoDB" id="427280at2759"/>
<dbReference type="PANTHER" id="PTHR18929">
    <property type="entry name" value="PROTEIN DISULFIDE ISOMERASE"/>
    <property type="match status" value="1"/>
</dbReference>
<gene>
    <name evidence="18" type="ORF">EVG20_g2851</name>
</gene>
<evidence type="ECO:0000313" key="19">
    <source>
        <dbReference type="Proteomes" id="UP000298327"/>
    </source>
</evidence>
<comment type="caution">
    <text evidence="18">The sequence shown here is derived from an EMBL/GenBank/DDBJ whole genome shotgun (WGS) entry which is preliminary data.</text>
</comment>
<feature type="region of interest" description="Disordered" evidence="16">
    <location>
        <begin position="1"/>
        <end position="225"/>
    </location>
</feature>
<evidence type="ECO:0000256" key="9">
    <source>
        <dbReference type="ARBA" id="ARBA00023157"/>
    </source>
</evidence>
<proteinExistence type="inferred from homology"/>
<dbReference type="InterPro" id="IPR013766">
    <property type="entry name" value="Thioredoxin_domain"/>
</dbReference>
<protein>
    <recommendedName>
        <fullName evidence="12 15">Protein disulfide-isomerase</fullName>
        <ecNumber evidence="5 15">5.3.4.1</ecNumber>
    </recommendedName>
</protein>
<comment type="similarity">
    <text evidence="4 14">Belongs to the protein disulfide isomerase family.</text>
</comment>
<dbReference type="CDD" id="cd02995">
    <property type="entry name" value="PDI_a_PDI_a'_C"/>
    <property type="match status" value="1"/>
</dbReference>
<keyword evidence="10 15" id="KW-0413">Isomerase</keyword>
<feature type="domain" description="Thioredoxin" evidence="17">
    <location>
        <begin position="267"/>
        <end position="394"/>
    </location>
</feature>
<dbReference type="EMBL" id="SEOQ01000118">
    <property type="protein sequence ID" value="TFY70164.1"/>
    <property type="molecule type" value="Genomic_DNA"/>
</dbReference>
<feature type="compositionally biased region" description="Pro residues" evidence="16">
    <location>
        <begin position="88"/>
        <end position="104"/>
    </location>
</feature>
<feature type="region of interest" description="Disordered" evidence="16">
    <location>
        <begin position="738"/>
        <end position="759"/>
    </location>
</feature>
<evidence type="ECO:0000256" key="3">
    <source>
        <dbReference type="ARBA" id="ARBA00004319"/>
    </source>
</evidence>
<evidence type="ECO:0000256" key="7">
    <source>
        <dbReference type="ARBA" id="ARBA00022737"/>
    </source>
</evidence>
<keyword evidence="6" id="KW-0732">Signal</keyword>
<feature type="disulfide bond" description="Redox-active" evidence="13">
    <location>
        <begin position="655"/>
        <end position="658"/>
    </location>
</feature>
<feature type="non-terminal residue" evidence="18">
    <location>
        <position position="1"/>
    </location>
</feature>
<feature type="compositionally biased region" description="Pro residues" evidence="16">
    <location>
        <begin position="132"/>
        <end position="143"/>
    </location>
</feature>
<keyword evidence="9 13" id="KW-1015">Disulfide bond</keyword>
<evidence type="ECO:0000256" key="2">
    <source>
        <dbReference type="ARBA" id="ARBA00002692"/>
    </source>
</evidence>
<evidence type="ECO:0000256" key="12">
    <source>
        <dbReference type="ARBA" id="ARBA00039846"/>
    </source>
</evidence>
<feature type="compositionally biased region" description="Pro residues" evidence="16">
    <location>
        <begin position="46"/>
        <end position="58"/>
    </location>
</feature>
<dbReference type="CDD" id="cd02981">
    <property type="entry name" value="PDI_b_family"/>
    <property type="match status" value="1"/>
</dbReference>
<dbReference type="PRINTS" id="PR00421">
    <property type="entry name" value="THIOREDOXIN"/>
</dbReference>
<evidence type="ECO:0000256" key="4">
    <source>
        <dbReference type="ARBA" id="ARBA00006347"/>
    </source>
</evidence>
<dbReference type="EC" id="5.3.4.1" evidence="5 15"/>
<comment type="subcellular location">
    <subcellularLocation>
        <location evidence="3">Endoplasmic reticulum lumen</location>
    </subcellularLocation>
</comment>
<dbReference type="FunFam" id="3.40.30.10:FF:000185">
    <property type="entry name" value="Protein disulfide-isomerase"/>
    <property type="match status" value="1"/>
</dbReference>
<evidence type="ECO:0000256" key="10">
    <source>
        <dbReference type="ARBA" id="ARBA00023235"/>
    </source>
</evidence>
<dbReference type="Pfam" id="PF13848">
    <property type="entry name" value="Thioredoxin_6"/>
    <property type="match status" value="1"/>
</dbReference>
<comment type="catalytic activity">
    <reaction evidence="1 15">
        <text>Catalyzes the rearrangement of -S-S- bonds in proteins.</text>
        <dbReference type="EC" id="5.3.4.1"/>
    </reaction>
</comment>
<dbReference type="FunFam" id="3.40.30.10:FF:000027">
    <property type="entry name" value="protein disulfide-isomerase A2"/>
    <property type="match status" value="1"/>
</dbReference>
<evidence type="ECO:0000256" key="14">
    <source>
        <dbReference type="RuleBase" id="RU004208"/>
    </source>
</evidence>
<dbReference type="PROSITE" id="PS51352">
    <property type="entry name" value="THIOREDOXIN_2"/>
    <property type="match status" value="2"/>
</dbReference>
<evidence type="ECO:0000256" key="15">
    <source>
        <dbReference type="RuleBase" id="RU361130"/>
    </source>
</evidence>
<dbReference type="SUPFAM" id="SSF52833">
    <property type="entry name" value="Thioredoxin-like"/>
    <property type="match status" value="4"/>
</dbReference>
<dbReference type="NCBIfam" id="TIGR01126">
    <property type="entry name" value="pdi_dom"/>
    <property type="match status" value="2"/>
</dbReference>